<dbReference type="Pfam" id="PF01867">
    <property type="entry name" value="Cas_Cas1"/>
    <property type="match status" value="1"/>
</dbReference>
<keyword evidence="8 10" id="KW-0464">Manganese</keyword>
<dbReference type="EMBL" id="DVNZ01000235">
    <property type="protein sequence ID" value="HIU94976.1"/>
    <property type="molecule type" value="Genomic_DNA"/>
</dbReference>
<feature type="binding site" evidence="10">
    <location>
        <position position="204"/>
    </location>
    <ligand>
        <name>Mn(2+)</name>
        <dbReference type="ChEBI" id="CHEBI:29035"/>
    </ligand>
</feature>
<comment type="subunit">
    <text evidence="9 10">Homodimer, forms a heterotetramer with a Cas2 homodimer.</text>
</comment>
<dbReference type="Gene3D" id="1.20.120.920">
    <property type="entry name" value="CRISPR-associated endonuclease Cas1, C-terminal domain"/>
    <property type="match status" value="1"/>
</dbReference>
<evidence type="ECO:0000256" key="9">
    <source>
        <dbReference type="ARBA" id="ARBA00038592"/>
    </source>
</evidence>
<evidence type="ECO:0000256" key="4">
    <source>
        <dbReference type="ARBA" id="ARBA00022801"/>
    </source>
</evidence>
<keyword evidence="7 10" id="KW-0238">DNA-binding</keyword>
<dbReference type="PANTHER" id="PTHR34353">
    <property type="entry name" value="CRISPR-ASSOCIATED ENDONUCLEASE CAS1 1"/>
    <property type="match status" value="1"/>
</dbReference>
<keyword evidence="3 10" id="KW-0255">Endonuclease</keyword>
<dbReference type="GO" id="GO:0016787">
    <property type="term" value="F:hydrolase activity"/>
    <property type="evidence" value="ECO:0007669"/>
    <property type="project" value="UniProtKB-KW"/>
</dbReference>
<keyword evidence="4 10" id="KW-0378">Hydrolase</keyword>
<evidence type="ECO:0000256" key="10">
    <source>
        <dbReference type="HAMAP-Rule" id="MF_01470"/>
    </source>
</evidence>
<dbReference type="InterPro" id="IPR042206">
    <property type="entry name" value="CRISPR-assoc_Cas1_C"/>
</dbReference>
<feature type="binding site" evidence="10">
    <location>
        <position position="147"/>
    </location>
    <ligand>
        <name>Mn(2+)</name>
        <dbReference type="ChEBI" id="CHEBI:29035"/>
    </ligand>
</feature>
<proteinExistence type="inferred from homology"/>
<dbReference type="GO" id="GO:0046872">
    <property type="term" value="F:metal ion binding"/>
    <property type="evidence" value="ECO:0007669"/>
    <property type="project" value="UniProtKB-UniRule"/>
</dbReference>
<reference evidence="11" key="1">
    <citation type="submission" date="2020-10" db="EMBL/GenBank/DDBJ databases">
        <authorList>
            <person name="Gilroy R."/>
        </authorList>
    </citation>
    <scope>NUCLEOTIDE SEQUENCE</scope>
    <source>
        <strain evidence="11">ChiGjej2B2-16831</strain>
    </source>
</reference>
<dbReference type="InterPro" id="IPR050646">
    <property type="entry name" value="Cas1"/>
</dbReference>
<dbReference type="GO" id="GO:0004520">
    <property type="term" value="F:DNA endonuclease activity"/>
    <property type="evidence" value="ECO:0007669"/>
    <property type="project" value="InterPro"/>
</dbReference>
<accession>A0A9D1SU96</accession>
<gene>
    <name evidence="10 11" type="primary">cas1</name>
    <name evidence="11" type="ORF">IAD24_07465</name>
</gene>
<protein>
    <recommendedName>
        <fullName evidence="10">CRISPR-associated endonuclease Cas1</fullName>
        <ecNumber evidence="10">3.1.-.-</ecNumber>
    </recommendedName>
</protein>
<evidence type="ECO:0000256" key="7">
    <source>
        <dbReference type="ARBA" id="ARBA00023125"/>
    </source>
</evidence>
<dbReference type="PANTHER" id="PTHR34353:SF2">
    <property type="entry name" value="CRISPR-ASSOCIATED ENDONUCLEASE CAS1 1"/>
    <property type="match status" value="1"/>
</dbReference>
<reference evidence="11" key="2">
    <citation type="journal article" date="2021" name="PeerJ">
        <title>Extensive microbial diversity within the chicken gut microbiome revealed by metagenomics and culture.</title>
        <authorList>
            <person name="Gilroy R."/>
            <person name="Ravi A."/>
            <person name="Getino M."/>
            <person name="Pursley I."/>
            <person name="Horton D.L."/>
            <person name="Alikhan N.F."/>
            <person name="Baker D."/>
            <person name="Gharbi K."/>
            <person name="Hall N."/>
            <person name="Watson M."/>
            <person name="Adriaenssens E.M."/>
            <person name="Foster-Nyarko E."/>
            <person name="Jarju S."/>
            <person name="Secka A."/>
            <person name="Antonio M."/>
            <person name="Oren A."/>
            <person name="Chaudhuri R.R."/>
            <person name="La Ragione R."/>
            <person name="Hildebrand F."/>
            <person name="Pallen M.J."/>
        </authorList>
    </citation>
    <scope>NUCLEOTIDE SEQUENCE</scope>
    <source>
        <strain evidence="11">ChiGjej2B2-16831</strain>
    </source>
</reference>
<dbReference type="NCBIfam" id="TIGR03639">
    <property type="entry name" value="cas1_NMENI"/>
    <property type="match status" value="1"/>
</dbReference>
<dbReference type="InterPro" id="IPR002729">
    <property type="entry name" value="CRISPR-assoc_Cas1"/>
</dbReference>
<comment type="similarity">
    <text evidence="10">Belongs to the CRISPR-associated endonuclease Cas1 family.</text>
</comment>
<evidence type="ECO:0000313" key="11">
    <source>
        <dbReference type="EMBL" id="HIU94976.1"/>
    </source>
</evidence>
<evidence type="ECO:0000313" key="12">
    <source>
        <dbReference type="Proteomes" id="UP000824128"/>
    </source>
</evidence>
<evidence type="ECO:0000256" key="5">
    <source>
        <dbReference type="ARBA" id="ARBA00022842"/>
    </source>
</evidence>
<evidence type="ECO:0000256" key="2">
    <source>
        <dbReference type="ARBA" id="ARBA00022723"/>
    </source>
</evidence>
<keyword evidence="2 10" id="KW-0479">Metal-binding</keyword>
<keyword evidence="1 10" id="KW-0540">Nuclease</keyword>
<dbReference type="HAMAP" id="MF_01470">
    <property type="entry name" value="Cas1"/>
    <property type="match status" value="1"/>
</dbReference>
<evidence type="ECO:0000256" key="8">
    <source>
        <dbReference type="ARBA" id="ARBA00023211"/>
    </source>
</evidence>
<dbReference type="EC" id="3.1.-.-" evidence="10"/>
<dbReference type="GO" id="GO:0003677">
    <property type="term" value="F:DNA binding"/>
    <property type="evidence" value="ECO:0007669"/>
    <property type="project" value="UniProtKB-KW"/>
</dbReference>
<dbReference type="AlphaFoldDB" id="A0A9D1SU96"/>
<evidence type="ECO:0000256" key="3">
    <source>
        <dbReference type="ARBA" id="ARBA00022759"/>
    </source>
</evidence>
<comment type="function">
    <text evidence="10">CRISPR (clustered regularly interspaced short palindromic repeat), is an adaptive immune system that provides protection against mobile genetic elements (viruses, transposable elements and conjugative plasmids). CRISPR clusters contain spacers, sequences complementary to antecedent mobile elements, and target invading nucleic acids. CRISPR clusters are transcribed and processed into CRISPR RNA (crRNA). Acts as a dsDNA endonuclease. Involved in the integration of spacer DNA into the CRISPR cassette.</text>
</comment>
<dbReference type="InterPro" id="IPR019855">
    <property type="entry name" value="CRISPR-assoc_Cas1_NMENI"/>
</dbReference>
<feature type="binding site" evidence="10">
    <location>
        <position position="219"/>
    </location>
    <ligand>
        <name>Mn(2+)</name>
        <dbReference type="ChEBI" id="CHEBI:29035"/>
    </ligand>
</feature>
<comment type="cofactor">
    <cofactor evidence="10">
        <name>Mg(2+)</name>
        <dbReference type="ChEBI" id="CHEBI:18420"/>
    </cofactor>
    <cofactor evidence="10">
        <name>Mn(2+)</name>
        <dbReference type="ChEBI" id="CHEBI:29035"/>
    </cofactor>
</comment>
<dbReference type="GO" id="GO:0043571">
    <property type="term" value="P:maintenance of CRISPR repeat elements"/>
    <property type="evidence" value="ECO:0007669"/>
    <property type="project" value="UniProtKB-UniRule"/>
</dbReference>
<comment type="caution">
    <text evidence="11">The sequence shown here is derived from an EMBL/GenBank/DDBJ whole genome shotgun (WGS) entry which is preliminary data.</text>
</comment>
<dbReference type="GO" id="GO:0051607">
    <property type="term" value="P:defense response to virus"/>
    <property type="evidence" value="ECO:0007669"/>
    <property type="project" value="UniProtKB-UniRule"/>
</dbReference>
<keyword evidence="5 10" id="KW-0460">Magnesium</keyword>
<name>A0A9D1SU96_9FIRM</name>
<evidence type="ECO:0000256" key="6">
    <source>
        <dbReference type="ARBA" id="ARBA00023118"/>
    </source>
</evidence>
<organism evidence="11 12">
    <name type="scientific">Candidatus Aphodomorpha intestinavium</name>
    <dbReference type="NCBI Taxonomy" id="2840672"/>
    <lineage>
        <taxon>Bacteria</taxon>
        <taxon>Bacillati</taxon>
        <taxon>Bacillota</taxon>
        <taxon>Clostridia</taxon>
        <taxon>Eubacteriales</taxon>
        <taxon>Candidatus Aphodomorpha</taxon>
    </lineage>
</organism>
<keyword evidence="6 10" id="KW-0051">Antiviral defense</keyword>
<dbReference type="Proteomes" id="UP000824128">
    <property type="component" value="Unassembled WGS sequence"/>
</dbReference>
<sequence length="290" mass="32095">MSWRTVVIASRAKLDYQMGYLVVRSEETRRVFLDEVALLLLENTAVSVTGVLLSELVRRKIRVILCDEKRDPAAELCPYFGSHDSARRLRRQLAWTEEACAAVWAAIVAEKIRNQAQALLRAEHGAAARQLAGYAAAVQPGDATNREGHAAKVYFNALFGMEFSRGAGEGPVNAALNYGYSLLLSAFNREVTACGYLTQLGLFHDNVFNHFNLSCDLMEPFRPLVDMHVAAAPPAALEPEEKRRLLALLHAPVRIAQSEQTVLNAIRIYARSVFDALDAGDAARIRFPDL</sequence>
<evidence type="ECO:0000256" key="1">
    <source>
        <dbReference type="ARBA" id="ARBA00022722"/>
    </source>
</evidence>
<dbReference type="NCBIfam" id="TIGR00287">
    <property type="entry name" value="cas1"/>
    <property type="match status" value="1"/>
</dbReference>